<evidence type="ECO:0000313" key="8">
    <source>
        <dbReference type="EMBL" id="PNX89303.1"/>
    </source>
</evidence>
<evidence type="ECO:0000256" key="2">
    <source>
        <dbReference type="ARBA" id="ARBA00022692"/>
    </source>
</evidence>
<dbReference type="STRING" id="57577.A0A2K3MET7"/>
<comment type="caution">
    <text evidence="8">The sequence shown here is derived from an EMBL/GenBank/DDBJ whole genome shotgun (WGS) entry which is preliminary data.</text>
</comment>
<name>A0A2K3MET7_TRIPR</name>
<evidence type="ECO:0000313" key="9">
    <source>
        <dbReference type="Proteomes" id="UP000236291"/>
    </source>
</evidence>
<keyword evidence="4 6" id="KW-0472">Membrane</keyword>
<protein>
    <recommendedName>
        <fullName evidence="7">Late embryogenesis abundant protein LEA-2 subgroup domain-containing protein</fullName>
    </recommendedName>
</protein>
<gene>
    <name evidence="8" type="ORF">L195_g045422</name>
</gene>
<evidence type="ECO:0000256" key="6">
    <source>
        <dbReference type="SAM" id="Phobius"/>
    </source>
</evidence>
<evidence type="ECO:0000259" key="7">
    <source>
        <dbReference type="Pfam" id="PF03168"/>
    </source>
</evidence>
<accession>A0A2K3MET7</accession>
<feature type="region of interest" description="Disordered" evidence="5">
    <location>
        <begin position="1"/>
        <end position="21"/>
    </location>
</feature>
<evidence type="ECO:0000256" key="4">
    <source>
        <dbReference type="ARBA" id="ARBA00023136"/>
    </source>
</evidence>
<organism evidence="8 9">
    <name type="scientific">Trifolium pratense</name>
    <name type="common">Red clover</name>
    <dbReference type="NCBI Taxonomy" id="57577"/>
    <lineage>
        <taxon>Eukaryota</taxon>
        <taxon>Viridiplantae</taxon>
        <taxon>Streptophyta</taxon>
        <taxon>Embryophyta</taxon>
        <taxon>Tracheophyta</taxon>
        <taxon>Spermatophyta</taxon>
        <taxon>Magnoliopsida</taxon>
        <taxon>eudicotyledons</taxon>
        <taxon>Gunneridae</taxon>
        <taxon>Pentapetalae</taxon>
        <taxon>rosids</taxon>
        <taxon>fabids</taxon>
        <taxon>Fabales</taxon>
        <taxon>Fabaceae</taxon>
        <taxon>Papilionoideae</taxon>
        <taxon>50 kb inversion clade</taxon>
        <taxon>NPAAA clade</taxon>
        <taxon>Hologalegina</taxon>
        <taxon>IRL clade</taxon>
        <taxon>Trifolieae</taxon>
        <taxon>Trifolium</taxon>
    </lineage>
</organism>
<evidence type="ECO:0000256" key="1">
    <source>
        <dbReference type="ARBA" id="ARBA00004167"/>
    </source>
</evidence>
<reference evidence="8 9" key="1">
    <citation type="journal article" date="2014" name="Am. J. Bot.">
        <title>Genome assembly and annotation for red clover (Trifolium pratense; Fabaceae).</title>
        <authorList>
            <person name="Istvanek J."/>
            <person name="Jaros M."/>
            <person name="Krenek A."/>
            <person name="Repkova J."/>
        </authorList>
    </citation>
    <scope>NUCLEOTIDE SEQUENCE [LARGE SCALE GENOMIC DNA]</scope>
    <source>
        <strain evidence="9">cv. Tatra</strain>
        <tissue evidence="8">Young leaves</tissue>
    </source>
</reference>
<reference evidence="8 9" key="2">
    <citation type="journal article" date="2017" name="Front. Plant Sci.">
        <title>Gene Classification and Mining of Molecular Markers Useful in Red Clover (Trifolium pratense) Breeding.</title>
        <authorList>
            <person name="Istvanek J."/>
            <person name="Dluhosova J."/>
            <person name="Dluhos P."/>
            <person name="Patkova L."/>
            <person name="Nedelnik J."/>
            <person name="Repkova J."/>
        </authorList>
    </citation>
    <scope>NUCLEOTIDE SEQUENCE [LARGE SCALE GENOMIC DNA]</scope>
    <source>
        <strain evidence="9">cv. Tatra</strain>
        <tissue evidence="8">Young leaves</tissue>
    </source>
</reference>
<dbReference type="AlphaFoldDB" id="A0A2K3MET7"/>
<dbReference type="SUPFAM" id="SSF117070">
    <property type="entry name" value="LEA14-like"/>
    <property type="match status" value="1"/>
</dbReference>
<dbReference type="GO" id="GO:0098542">
    <property type="term" value="P:defense response to other organism"/>
    <property type="evidence" value="ECO:0007669"/>
    <property type="project" value="InterPro"/>
</dbReference>
<feature type="compositionally biased region" description="Polar residues" evidence="5">
    <location>
        <begin position="1"/>
        <end position="16"/>
    </location>
</feature>
<feature type="transmembrane region" description="Helical" evidence="6">
    <location>
        <begin position="55"/>
        <end position="85"/>
    </location>
</feature>
<dbReference type="PANTHER" id="PTHR31234">
    <property type="entry name" value="LATE EMBRYOGENESIS ABUNDANT (LEA) HYDROXYPROLINE-RICH GLYCOPROTEIN FAMILY"/>
    <property type="match status" value="1"/>
</dbReference>
<proteinExistence type="predicted"/>
<dbReference type="InterPro" id="IPR044839">
    <property type="entry name" value="NDR1-like"/>
</dbReference>
<keyword evidence="3 6" id="KW-1133">Transmembrane helix</keyword>
<evidence type="ECO:0000256" key="3">
    <source>
        <dbReference type="ARBA" id="ARBA00022989"/>
    </source>
</evidence>
<dbReference type="Proteomes" id="UP000236291">
    <property type="component" value="Unassembled WGS sequence"/>
</dbReference>
<dbReference type="Pfam" id="PF03168">
    <property type="entry name" value="LEA_2"/>
    <property type="match status" value="1"/>
</dbReference>
<dbReference type="InterPro" id="IPR004864">
    <property type="entry name" value="LEA_2"/>
</dbReference>
<comment type="subcellular location">
    <subcellularLocation>
        <location evidence="1">Membrane</location>
        <topology evidence="1">Single-pass membrane protein</topology>
    </subcellularLocation>
</comment>
<feature type="domain" description="Late embryogenesis abundant protein LEA-2 subgroup" evidence="7">
    <location>
        <begin position="107"/>
        <end position="193"/>
    </location>
</feature>
<sequence>MANNNHIHPQAKSTPNGGAATVKPSFPATKAQIYGATRPTYRPQTHHRRRSNRNWCCTICCWLILILIFILILLGVAGTVVYLLYHPQRPSFSVTSLKLTSSEFDFTLSTTNPNDKITFSYQPISISLLASGLDVGDGVIPSFDHGTKNTTMLKASVERKSIKRKSLELKMKMETKVEAKMWVFKTPRVGISVLCDGIDVSGEKVTAAGEKCEVDVRFKVWKWTLG</sequence>
<dbReference type="PANTHER" id="PTHR31234:SF36">
    <property type="entry name" value="CHAPERONIN CPN60-LIKE PROTEIN"/>
    <property type="match status" value="1"/>
</dbReference>
<dbReference type="ExpressionAtlas" id="A0A2K3MET7">
    <property type="expression patterns" value="baseline"/>
</dbReference>
<evidence type="ECO:0000256" key="5">
    <source>
        <dbReference type="SAM" id="MobiDB-lite"/>
    </source>
</evidence>
<keyword evidence="2 6" id="KW-0812">Transmembrane</keyword>
<dbReference type="GO" id="GO:0005886">
    <property type="term" value="C:plasma membrane"/>
    <property type="evidence" value="ECO:0007669"/>
    <property type="project" value="TreeGrafter"/>
</dbReference>
<dbReference type="EMBL" id="ASHM01059355">
    <property type="protein sequence ID" value="PNX89303.1"/>
    <property type="molecule type" value="Genomic_DNA"/>
</dbReference>